<protein>
    <recommendedName>
        <fullName evidence="3">Transposase</fullName>
    </recommendedName>
</protein>
<proteinExistence type="predicted"/>
<comment type="caution">
    <text evidence="1">The sequence shown here is derived from an EMBL/GenBank/DDBJ whole genome shotgun (WGS) entry which is preliminary data.</text>
</comment>
<sequence length="109" mass="12260">MHEYGANRSIMKTTFQCLNTGGLFDAGNIHAKIRDRGRLKGALHKWNAVGDSRWPTTTIESYHLEIRHQLTRITSPSDRNLETSAMTTASHAHFCHATPKRDKRTSGDA</sequence>
<name>A0A3D4VBY8_9BACT</name>
<organism evidence="1 2">
    <name type="scientific">Gemmatimonas aurantiaca</name>
    <dbReference type="NCBI Taxonomy" id="173480"/>
    <lineage>
        <taxon>Bacteria</taxon>
        <taxon>Pseudomonadati</taxon>
        <taxon>Gemmatimonadota</taxon>
        <taxon>Gemmatimonadia</taxon>
        <taxon>Gemmatimonadales</taxon>
        <taxon>Gemmatimonadaceae</taxon>
        <taxon>Gemmatimonas</taxon>
    </lineage>
</organism>
<dbReference type="Proteomes" id="UP000264071">
    <property type="component" value="Unassembled WGS sequence"/>
</dbReference>
<reference evidence="1 2" key="1">
    <citation type="journal article" date="2018" name="Nat. Biotechnol.">
        <title>A standardized bacterial taxonomy based on genome phylogeny substantially revises the tree of life.</title>
        <authorList>
            <person name="Parks D.H."/>
            <person name="Chuvochina M."/>
            <person name="Waite D.W."/>
            <person name="Rinke C."/>
            <person name="Skarshewski A."/>
            <person name="Chaumeil P.A."/>
            <person name="Hugenholtz P."/>
        </authorList>
    </citation>
    <scope>NUCLEOTIDE SEQUENCE [LARGE SCALE GENOMIC DNA]</scope>
    <source>
        <strain evidence="1">UBA8844</strain>
    </source>
</reference>
<evidence type="ECO:0000313" key="1">
    <source>
        <dbReference type="EMBL" id="HCT58640.1"/>
    </source>
</evidence>
<gene>
    <name evidence="1" type="ORF">DGD08_15655</name>
</gene>
<dbReference type="AlphaFoldDB" id="A0A3D4VBY8"/>
<dbReference type="EMBL" id="DPIY01000011">
    <property type="protein sequence ID" value="HCT58640.1"/>
    <property type="molecule type" value="Genomic_DNA"/>
</dbReference>
<evidence type="ECO:0000313" key="2">
    <source>
        <dbReference type="Proteomes" id="UP000264071"/>
    </source>
</evidence>
<evidence type="ECO:0008006" key="3">
    <source>
        <dbReference type="Google" id="ProtNLM"/>
    </source>
</evidence>
<accession>A0A3D4VBY8</accession>